<dbReference type="PANTHER" id="PTHR13780:SF128">
    <property type="entry name" value="CBS DOMAIN-CONTAINING PROTEIN"/>
    <property type="match status" value="1"/>
</dbReference>
<dbReference type="InterPro" id="IPR046342">
    <property type="entry name" value="CBS_dom_sf"/>
</dbReference>
<evidence type="ECO:0000256" key="1">
    <source>
        <dbReference type="ARBA" id="ARBA00022737"/>
    </source>
</evidence>
<name>A0A9N8ZL84_9GLOM</name>
<evidence type="ECO:0000256" key="2">
    <source>
        <dbReference type="ARBA" id="ARBA00023122"/>
    </source>
</evidence>
<feature type="domain" description="CBS" evidence="4">
    <location>
        <begin position="19"/>
        <end position="79"/>
    </location>
</feature>
<evidence type="ECO:0000256" key="3">
    <source>
        <dbReference type="PROSITE-ProRule" id="PRU00703"/>
    </source>
</evidence>
<reference evidence="5" key="1">
    <citation type="submission" date="2021-06" db="EMBL/GenBank/DDBJ databases">
        <authorList>
            <person name="Kallberg Y."/>
            <person name="Tangrot J."/>
            <person name="Rosling A."/>
        </authorList>
    </citation>
    <scope>NUCLEOTIDE SEQUENCE</scope>
    <source>
        <strain evidence="5">IA702</strain>
    </source>
</reference>
<feature type="domain" description="CBS" evidence="4">
    <location>
        <begin position="251"/>
        <end position="307"/>
    </location>
</feature>
<comment type="caution">
    <text evidence="5">The sequence shown here is derived from an EMBL/GenBank/DDBJ whole genome shotgun (WGS) entry which is preliminary data.</text>
</comment>
<dbReference type="InterPro" id="IPR050511">
    <property type="entry name" value="AMPK_gamma/SDS23_families"/>
</dbReference>
<protein>
    <submittedName>
        <fullName evidence="5">4599_t:CDS:1</fullName>
    </submittedName>
</protein>
<dbReference type="Gene3D" id="3.10.580.10">
    <property type="entry name" value="CBS-domain"/>
    <property type="match status" value="2"/>
</dbReference>
<organism evidence="5 6">
    <name type="scientific">Paraglomus occultum</name>
    <dbReference type="NCBI Taxonomy" id="144539"/>
    <lineage>
        <taxon>Eukaryota</taxon>
        <taxon>Fungi</taxon>
        <taxon>Fungi incertae sedis</taxon>
        <taxon>Mucoromycota</taxon>
        <taxon>Glomeromycotina</taxon>
        <taxon>Glomeromycetes</taxon>
        <taxon>Paraglomerales</taxon>
        <taxon>Paraglomeraceae</taxon>
        <taxon>Paraglomus</taxon>
    </lineage>
</organism>
<keyword evidence="2 3" id="KW-0129">CBS domain</keyword>
<dbReference type="OrthoDB" id="449052at2759"/>
<dbReference type="PANTHER" id="PTHR13780">
    <property type="entry name" value="AMP-ACTIVATED PROTEIN KINASE, GAMMA REGULATORY SUBUNIT"/>
    <property type="match status" value="1"/>
</dbReference>
<keyword evidence="1" id="KW-0677">Repeat</keyword>
<dbReference type="Proteomes" id="UP000789572">
    <property type="component" value="Unassembled WGS sequence"/>
</dbReference>
<dbReference type="SMART" id="SM00116">
    <property type="entry name" value="CBS"/>
    <property type="match status" value="4"/>
</dbReference>
<evidence type="ECO:0000313" key="6">
    <source>
        <dbReference type="Proteomes" id="UP000789572"/>
    </source>
</evidence>
<dbReference type="AlphaFoldDB" id="A0A9N8ZL84"/>
<proteinExistence type="predicted"/>
<keyword evidence="6" id="KW-1185">Reference proteome</keyword>
<dbReference type="PROSITE" id="PS51371">
    <property type="entry name" value="CBS"/>
    <property type="match status" value="2"/>
</dbReference>
<dbReference type="EMBL" id="CAJVPJ010000237">
    <property type="protein sequence ID" value="CAG8499848.1"/>
    <property type="molecule type" value="Genomic_DNA"/>
</dbReference>
<dbReference type="InterPro" id="IPR000644">
    <property type="entry name" value="CBS_dom"/>
</dbReference>
<gene>
    <name evidence="5" type="ORF">POCULU_LOCUS2514</name>
</gene>
<dbReference type="Pfam" id="PF00571">
    <property type="entry name" value="CBS"/>
    <property type="match status" value="2"/>
</dbReference>
<dbReference type="SUPFAM" id="SSF54631">
    <property type="entry name" value="CBS-domain pair"/>
    <property type="match status" value="2"/>
</dbReference>
<accession>A0A9N8ZL84</accession>
<dbReference type="CDD" id="cd02205">
    <property type="entry name" value="CBS_pair_SF"/>
    <property type="match status" value="1"/>
</dbReference>
<sequence>MSVTKPLSSLTPLELKGGRTPPSLVVAKPTITVRQALKTMATHNITSLPIQSHDSDAIVNIVNLIDILSYIIKEAVADEKHPSKLDSERVKSLDNVVESVMTLDTEKESYRIFKTDARDVLRGTIKAFTQGIHRSLVIDYTNEIPPYILTQTDVIRYVYAHPESLPGIDLDKTVRDFGLVREGREVVVGKSEETALNVYRRMEEKGLMGIAITDSNDKLIANLSAADLHGLTYSSIDCLILPVCEFLQTLPNPGSALTPFTASPDTPLRSVLQTIVEQHIHRVWIVESERVIDVVTLSDLIRIFVDV</sequence>
<evidence type="ECO:0000259" key="4">
    <source>
        <dbReference type="PROSITE" id="PS51371"/>
    </source>
</evidence>
<evidence type="ECO:0000313" key="5">
    <source>
        <dbReference type="EMBL" id="CAG8499848.1"/>
    </source>
</evidence>